<evidence type="ECO:0000256" key="1">
    <source>
        <dbReference type="SAM" id="Phobius"/>
    </source>
</evidence>
<feature type="transmembrane region" description="Helical" evidence="1">
    <location>
        <begin position="40"/>
        <end position="59"/>
    </location>
</feature>
<gene>
    <name evidence="2" type="ORF">CXU22_05955</name>
</gene>
<evidence type="ECO:0000313" key="3">
    <source>
        <dbReference type="Proteomes" id="UP000236000"/>
    </source>
</evidence>
<protein>
    <submittedName>
        <fullName evidence="2">Uncharacterized protein</fullName>
    </submittedName>
</protein>
<accession>A0A2N8HDX7</accession>
<reference evidence="2 3" key="1">
    <citation type="journal article" date="2017" name="BMC Genomics">
        <title>Genome sequencing of 39 Akkermansia muciniphila isolates reveals its population structure, genomic and functional diverisity, and global distribution in mammalian gut microbiotas.</title>
        <authorList>
            <person name="Guo X."/>
            <person name="Li S."/>
            <person name="Zhang J."/>
            <person name="Wu F."/>
            <person name="Li X."/>
            <person name="Wu D."/>
            <person name="Zhang M."/>
            <person name="Ou Z."/>
            <person name="Jie Z."/>
            <person name="Yan Q."/>
            <person name="Li P."/>
            <person name="Yi J."/>
            <person name="Peng Y."/>
        </authorList>
    </citation>
    <scope>NUCLEOTIDE SEQUENCE [LARGE SCALE GENOMIC DNA]</scope>
    <source>
        <strain evidence="2 3">GP24</strain>
    </source>
</reference>
<feature type="transmembrane region" description="Helical" evidence="1">
    <location>
        <begin position="12"/>
        <end position="33"/>
    </location>
</feature>
<comment type="caution">
    <text evidence="2">The sequence shown here is derived from an EMBL/GenBank/DDBJ whole genome shotgun (WGS) entry which is preliminary data.</text>
</comment>
<dbReference type="OrthoDB" id="199032at2"/>
<feature type="transmembrane region" description="Helical" evidence="1">
    <location>
        <begin position="109"/>
        <end position="138"/>
    </location>
</feature>
<proteinExistence type="predicted"/>
<keyword evidence="1" id="KW-0472">Membrane</keyword>
<sequence>MHFFPHIPMLSTVFSSIGCYLLPFGVVLLWLLYESRKLKAILLAGLVLLSIVCMFLHEACYPSREYPWDCMVEHMFTGVLLPVFCLLGYILYVILCACIPVYRKVWKGIGFIALGGMSLAFEFVNVSFPVMLLAGYLFRFIIRRQLPGHVPLARKCHGVLALGVVPGICLIGIVGAILFPPPESFICEAIRKEMAHDMALWNYQANLVLLSSRFLNVERGKDFITVKYYCETNMGPAVYKAFCNNYGGYVKAECFLLNKQAP</sequence>
<name>A0A2N8HDX7_9BACT</name>
<feature type="transmembrane region" description="Helical" evidence="1">
    <location>
        <begin position="158"/>
        <end position="179"/>
    </location>
</feature>
<dbReference type="AlphaFoldDB" id="A0A2N8HDX7"/>
<dbReference type="EMBL" id="PJKA01000010">
    <property type="protein sequence ID" value="PNC18176.1"/>
    <property type="molecule type" value="Genomic_DNA"/>
</dbReference>
<keyword evidence="1" id="KW-1133">Transmembrane helix</keyword>
<evidence type="ECO:0000313" key="2">
    <source>
        <dbReference type="EMBL" id="PNC18176.1"/>
    </source>
</evidence>
<feature type="transmembrane region" description="Helical" evidence="1">
    <location>
        <begin position="79"/>
        <end position="102"/>
    </location>
</feature>
<organism evidence="2 3">
    <name type="scientific">Akkermansia muciniphila</name>
    <dbReference type="NCBI Taxonomy" id="239935"/>
    <lineage>
        <taxon>Bacteria</taxon>
        <taxon>Pseudomonadati</taxon>
        <taxon>Verrucomicrobiota</taxon>
        <taxon>Verrucomicrobiia</taxon>
        <taxon>Verrucomicrobiales</taxon>
        <taxon>Akkermansiaceae</taxon>
        <taxon>Akkermansia</taxon>
    </lineage>
</organism>
<keyword evidence="1" id="KW-0812">Transmembrane</keyword>
<dbReference type="Proteomes" id="UP000236000">
    <property type="component" value="Unassembled WGS sequence"/>
</dbReference>